<keyword evidence="4 8" id="KW-1133">Transmembrane helix</keyword>
<reference evidence="10 11" key="1">
    <citation type="submission" date="2024-06" db="EMBL/GenBank/DDBJ databases">
        <authorList>
            <person name="Kraege A."/>
            <person name="Thomma B."/>
        </authorList>
    </citation>
    <scope>NUCLEOTIDE SEQUENCE [LARGE SCALE GENOMIC DNA]</scope>
</reference>
<dbReference type="Pfam" id="PF07690">
    <property type="entry name" value="MFS_1"/>
    <property type="match status" value="1"/>
</dbReference>
<sequence length="484" mass="51449">MDPEVEPLTGMTAGQPAWYTPKRLLALFCWLTFLIYLDQGVVASNGVNRPIQAEFQLGNVEDGLLPTAFLAGLLIASIVYSELTTRYNAFRMTGFGFAVWVLGSVGCAVAPRFWVLILCRVVMGAGEASIITLSNPFIDDVAPPAQKTLWFGILNLFTTIGIAAGYIFGGVIGPPLGWRAAFLLQAVLGVPVVLWVFFAKPVSLKTVRGAEDSAVANVPDHGGMPLDGKSWLGSLGRDIAILGQHPVFVLNLIAYCPIQGAFGAYTFWGPKAGYELFDLPQEFIDLTFGVVTIATSVVATLLGGLFIDMVGSSVRNAMAFCGFTALVGLLVIEAGFLFAQSFFVLMLLFALGELALFAGQAPCSAVQIWTVPTRLRPLAAGMGTVTSHLFGDVPTPPLTGWIQGIVNDWRVSMELLTATLAVSVVLYLAGGFLKGKDYRPEAERGLSSAQRKSLGRSADGEEGLIATPGLQAGLLENGEAQSDG</sequence>
<gene>
    <name evidence="10" type="primary">g7209</name>
    <name evidence="10" type="ORF">VP750_LOCUS6171</name>
</gene>
<dbReference type="Proteomes" id="UP001497392">
    <property type="component" value="Unassembled WGS sequence"/>
</dbReference>
<feature type="domain" description="Major facilitator superfamily (MFS) profile" evidence="9">
    <location>
        <begin position="24"/>
        <end position="438"/>
    </location>
</feature>
<dbReference type="EMBL" id="CAXHTA020000011">
    <property type="protein sequence ID" value="CAL5224512.1"/>
    <property type="molecule type" value="Genomic_DNA"/>
</dbReference>
<dbReference type="Gene3D" id="1.20.1250.20">
    <property type="entry name" value="MFS general substrate transporter like domains"/>
    <property type="match status" value="2"/>
</dbReference>
<evidence type="ECO:0000256" key="7">
    <source>
        <dbReference type="SAM" id="MobiDB-lite"/>
    </source>
</evidence>
<comment type="similarity">
    <text evidence="6">Belongs to the major facilitator superfamily. Spinster (TC 2.A.1.49) family.</text>
</comment>
<dbReference type="SUPFAM" id="SSF103473">
    <property type="entry name" value="MFS general substrate transporter"/>
    <property type="match status" value="1"/>
</dbReference>
<keyword evidence="3 8" id="KW-0812">Transmembrane</keyword>
<evidence type="ECO:0000256" key="3">
    <source>
        <dbReference type="ARBA" id="ARBA00022692"/>
    </source>
</evidence>
<evidence type="ECO:0000259" key="9">
    <source>
        <dbReference type="PROSITE" id="PS50850"/>
    </source>
</evidence>
<accession>A0ABP1G263</accession>
<feature type="transmembrane region" description="Helical" evidence="8">
    <location>
        <begin position="24"/>
        <end position="43"/>
    </location>
</feature>
<evidence type="ECO:0000256" key="8">
    <source>
        <dbReference type="SAM" id="Phobius"/>
    </source>
</evidence>
<organism evidence="10 11">
    <name type="scientific">Coccomyxa viridis</name>
    <dbReference type="NCBI Taxonomy" id="1274662"/>
    <lineage>
        <taxon>Eukaryota</taxon>
        <taxon>Viridiplantae</taxon>
        <taxon>Chlorophyta</taxon>
        <taxon>core chlorophytes</taxon>
        <taxon>Trebouxiophyceae</taxon>
        <taxon>Trebouxiophyceae incertae sedis</taxon>
        <taxon>Coccomyxaceae</taxon>
        <taxon>Coccomyxa</taxon>
    </lineage>
</organism>
<dbReference type="CDD" id="cd17328">
    <property type="entry name" value="MFS_spinster_like"/>
    <property type="match status" value="1"/>
</dbReference>
<keyword evidence="2" id="KW-0813">Transport</keyword>
<evidence type="ECO:0000313" key="10">
    <source>
        <dbReference type="EMBL" id="CAL5224512.1"/>
    </source>
</evidence>
<name>A0ABP1G263_9CHLO</name>
<feature type="transmembrane region" description="Helical" evidence="8">
    <location>
        <begin position="288"/>
        <end position="307"/>
    </location>
</feature>
<evidence type="ECO:0000256" key="2">
    <source>
        <dbReference type="ARBA" id="ARBA00022448"/>
    </source>
</evidence>
<evidence type="ECO:0000256" key="1">
    <source>
        <dbReference type="ARBA" id="ARBA00004141"/>
    </source>
</evidence>
<dbReference type="PROSITE" id="PS50850">
    <property type="entry name" value="MFS"/>
    <property type="match status" value="1"/>
</dbReference>
<comment type="caution">
    <text evidence="10">The sequence shown here is derived from an EMBL/GenBank/DDBJ whole genome shotgun (WGS) entry which is preliminary data.</text>
</comment>
<feature type="transmembrane region" description="Helical" evidence="8">
    <location>
        <begin position="415"/>
        <end position="433"/>
    </location>
</feature>
<evidence type="ECO:0000256" key="6">
    <source>
        <dbReference type="ARBA" id="ARBA00024338"/>
    </source>
</evidence>
<dbReference type="InterPro" id="IPR020846">
    <property type="entry name" value="MFS_dom"/>
</dbReference>
<feature type="transmembrane region" description="Helical" evidence="8">
    <location>
        <begin position="247"/>
        <end position="268"/>
    </location>
</feature>
<dbReference type="PANTHER" id="PTHR23505">
    <property type="entry name" value="SPINSTER"/>
    <property type="match status" value="1"/>
</dbReference>
<dbReference type="PANTHER" id="PTHR23505:SF79">
    <property type="entry name" value="PROTEIN SPINSTER"/>
    <property type="match status" value="1"/>
</dbReference>
<protein>
    <submittedName>
        <fullName evidence="10">G7209 protein</fullName>
    </submittedName>
</protein>
<dbReference type="InterPro" id="IPR044770">
    <property type="entry name" value="MFS_spinster-like"/>
</dbReference>
<evidence type="ECO:0000256" key="5">
    <source>
        <dbReference type="ARBA" id="ARBA00023136"/>
    </source>
</evidence>
<feature type="transmembrane region" description="Helical" evidence="8">
    <location>
        <begin position="150"/>
        <end position="172"/>
    </location>
</feature>
<evidence type="ECO:0000256" key="4">
    <source>
        <dbReference type="ARBA" id="ARBA00022989"/>
    </source>
</evidence>
<dbReference type="InterPro" id="IPR036259">
    <property type="entry name" value="MFS_trans_sf"/>
</dbReference>
<proteinExistence type="inferred from homology"/>
<feature type="region of interest" description="Disordered" evidence="7">
    <location>
        <begin position="444"/>
        <end position="484"/>
    </location>
</feature>
<keyword evidence="5 8" id="KW-0472">Membrane</keyword>
<evidence type="ECO:0000313" key="11">
    <source>
        <dbReference type="Proteomes" id="UP001497392"/>
    </source>
</evidence>
<feature type="transmembrane region" description="Helical" evidence="8">
    <location>
        <begin position="178"/>
        <end position="198"/>
    </location>
</feature>
<keyword evidence="11" id="KW-1185">Reference proteome</keyword>
<comment type="subcellular location">
    <subcellularLocation>
        <location evidence="1">Membrane</location>
        <topology evidence="1">Multi-pass membrane protein</topology>
    </subcellularLocation>
</comment>
<dbReference type="InterPro" id="IPR011701">
    <property type="entry name" value="MFS"/>
</dbReference>
<feature type="transmembrane region" description="Helical" evidence="8">
    <location>
        <begin position="63"/>
        <end position="83"/>
    </location>
</feature>
<feature type="transmembrane region" description="Helical" evidence="8">
    <location>
        <begin position="95"/>
        <end position="115"/>
    </location>
</feature>
<feature type="transmembrane region" description="Helical" evidence="8">
    <location>
        <begin position="319"/>
        <end position="352"/>
    </location>
</feature>